<dbReference type="EMBL" id="HBIQ01084714">
    <property type="protein sequence ID" value="CAE0586235.1"/>
    <property type="molecule type" value="Transcribed_RNA"/>
</dbReference>
<evidence type="ECO:0000256" key="1">
    <source>
        <dbReference type="SAM" id="MobiDB-lite"/>
    </source>
</evidence>
<sequence length="210" mass="22811">MLAVLALAPLALGVRLGGVGFCAHPSLVKARIGLRPVCQIDDEELDAMDTSDTWDAQLEAQRRWEADQAAKKTERPQTNRADWYVDEEAHFGLGDNAEHDDDLGGVENFKQKLMASELLNQVREAAGGASGSADNELSNKRILTSLESVISTLIRLNDKIDSVIAKLERMEKEGQSGASTPPPPIDDGGWDGDAIEGAHFDYDDDDPLIN</sequence>
<gene>
    <name evidence="2" type="ORF">SACU0126_LOCUS27072</name>
</gene>
<feature type="region of interest" description="Disordered" evidence="1">
    <location>
        <begin position="170"/>
        <end position="210"/>
    </location>
</feature>
<evidence type="ECO:0000313" key="2">
    <source>
        <dbReference type="EMBL" id="CAE0586235.1"/>
    </source>
</evidence>
<reference evidence="2" key="1">
    <citation type="submission" date="2021-01" db="EMBL/GenBank/DDBJ databases">
        <authorList>
            <person name="Corre E."/>
            <person name="Pelletier E."/>
            <person name="Niang G."/>
            <person name="Scheremetjew M."/>
            <person name="Finn R."/>
            <person name="Kale V."/>
            <person name="Holt S."/>
            <person name="Cochrane G."/>
            <person name="Meng A."/>
            <person name="Brown T."/>
            <person name="Cohen L."/>
        </authorList>
    </citation>
    <scope>NUCLEOTIDE SEQUENCE</scope>
    <source>
        <strain evidence="2">SPMC142</strain>
    </source>
</reference>
<accession>A0A7S3TJG5</accession>
<dbReference type="AlphaFoldDB" id="A0A7S3TJG5"/>
<name>A0A7S3TJG5_9SPIT</name>
<organism evidence="2">
    <name type="scientific">Strombidinopsis acuminata</name>
    <dbReference type="NCBI Taxonomy" id="141414"/>
    <lineage>
        <taxon>Eukaryota</taxon>
        <taxon>Sar</taxon>
        <taxon>Alveolata</taxon>
        <taxon>Ciliophora</taxon>
        <taxon>Intramacronucleata</taxon>
        <taxon>Spirotrichea</taxon>
        <taxon>Choreotrichia</taxon>
        <taxon>Choreotrichida</taxon>
        <taxon>Strombidinopsidae</taxon>
        <taxon>Strombidinopsis</taxon>
    </lineage>
</organism>
<protein>
    <submittedName>
        <fullName evidence="2">Uncharacterized protein</fullName>
    </submittedName>
</protein>
<proteinExistence type="predicted"/>